<gene>
    <name evidence="5" type="primary">cyn1</name>
    <name evidence="7" type="ORF">BCV69DRAFT_282231</name>
</gene>
<dbReference type="InterPro" id="IPR010982">
    <property type="entry name" value="Lambda_DNA-bd_dom_sf"/>
</dbReference>
<dbReference type="Gene3D" id="1.10.260.40">
    <property type="entry name" value="lambda repressor-like DNA-binding domains"/>
    <property type="match status" value="1"/>
</dbReference>
<evidence type="ECO:0000256" key="3">
    <source>
        <dbReference type="ARBA" id="ARBA00023239"/>
    </source>
</evidence>
<dbReference type="PANTHER" id="PTHR34186">
    <property type="entry name" value="CYANATE HYDRATASE"/>
    <property type="match status" value="1"/>
</dbReference>
<dbReference type="InterPro" id="IPR008076">
    <property type="entry name" value="Cyanase"/>
</dbReference>
<dbReference type="GO" id="GO:0003677">
    <property type="term" value="F:DNA binding"/>
    <property type="evidence" value="ECO:0007669"/>
    <property type="project" value="InterPro"/>
</dbReference>
<dbReference type="EC" id="4.2.1.104" evidence="5"/>
<comment type="function">
    <text evidence="1 5">Catalyzes the reaction of cyanate with bicarbonate to produce ammonia and carbon dioxide.</text>
</comment>
<comment type="function">
    <text evidence="4">Transcriptional coactivator that stimulates GCN4-dependent transcriptional activity by bridging the DNA-binding region of GCN4 and TBP (SPT15), thereby recruiting TBP to GCN4-bound promoters. Involved in induction of the ribosome quality control (RQC) pathway; a pathway that degrades nascent peptide chains during problematic translation. Required to prevent stalled ribosomes from frameshifting.</text>
</comment>
<dbReference type="STRING" id="1684307.A0A316U9J5"/>
<evidence type="ECO:0000256" key="1">
    <source>
        <dbReference type="ARBA" id="ARBA00003561"/>
    </source>
</evidence>
<dbReference type="InterPro" id="IPR003712">
    <property type="entry name" value="Cyanate_lyase_C"/>
</dbReference>
<dbReference type="Pfam" id="PF02560">
    <property type="entry name" value="Cyanate_lyase"/>
    <property type="match status" value="1"/>
</dbReference>
<dbReference type="InterPro" id="IPR036581">
    <property type="entry name" value="Cyanate_lyase_C_sf"/>
</dbReference>
<protein>
    <recommendedName>
        <fullName evidence="5">Cyanate hydratase</fullName>
        <shortName evidence="5">Cyanase</shortName>
        <ecNumber evidence="5">4.2.1.104</ecNumber>
    </recommendedName>
    <alternativeName>
        <fullName evidence="5">Cyanate hydrolase</fullName>
    </alternativeName>
    <alternativeName>
        <fullName evidence="5">Cyanate lyase</fullName>
    </alternativeName>
</protein>
<dbReference type="EMBL" id="KZ819325">
    <property type="protein sequence ID" value="PWN21508.1"/>
    <property type="molecule type" value="Genomic_DNA"/>
</dbReference>
<comment type="similarity">
    <text evidence="5">Belongs to the cyanase family.</text>
</comment>
<feature type="active site" evidence="5">
    <location>
        <position position="155"/>
    </location>
</feature>
<evidence type="ECO:0000256" key="2">
    <source>
        <dbReference type="ARBA" id="ARBA00009802"/>
    </source>
</evidence>
<dbReference type="OrthoDB" id="10019422at2759"/>
<keyword evidence="8" id="KW-1185">Reference proteome</keyword>
<dbReference type="Proteomes" id="UP000245942">
    <property type="component" value="Unassembled WGS sequence"/>
</dbReference>
<organism evidence="7 8">
    <name type="scientific">Pseudomicrostroma glucosiphilum</name>
    <dbReference type="NCBI Taxonomy" id="1684307"/>
    <lineage>
        <taxon>Eukaryota</taxon>
        <taxon>Fungi</taxon>
        <taxon>Dikarya</taxon>
        <taxon>Basidiomycota</taxon>
        <taxon>Ustilaginomycotina</taxon>
        <taxon>Exobasidiomycetes</taxon>
        <taxon>Microstromatales</taxon>
        <taxon>Microstromatales incertae sedis</taxon>
        <taxon>Pseudomicrostroma</taxon>
    </lineage>
</organism>
<comment type="similarity">
    <text evidence="2">Belongs to the MBF1 family.</text>
</comment>
<name>A0A316U9J5_9BASI</name>
<dbReference type="SUPFAM" id="SSF55234">
    <property type="entry name" value="Cyanase C-terminal domain"/>
    <property type="match status" value="1"/>
</dbReference>
<reference evidence="7 8" key="1">
    <citation type="journal article" date="2018" name="Mol. Biol. Evol.">
        <title>Broad Genomic Sampling Reveals a Smut Pathogenic Ancestry of the Fungal Clade Ustilaginomycotina.</title>
        <authorList>
            <person name="Kijpornyongpan T."/>
            <person name="Mondo S.J."/>
            <person name="Barry K."/>
            <person name="Sandor L."/>
            <person name="Lee J."/>
            <person name="Lipzen A."/>
            <person name="Pangilinan J."/>
            <person name="LaButti K."/>
            <person name="Hainaut M."/>
            <person name="Henrissat B."/>
            <person name="Grigoriev I.V."/>
            <person name="Spatafora J.W."/>
            <person name="Aime M.C."/>
        </authorList>
    </citation>
    <scope>NUCLEOTIDE SEQUENCE [LARGE SCALE GENOMIC DNA]</scope>
    <source>
        <strain evidence="7 8">MCA 4718</strain>
    </source>
</reference>
<dbReference type="GO" id="GO:0008824">
    <property type="term" value="F:cyanate hydratase activity"/>
    <property type="evidence" value="ECO:0007669"/>
    <property type="project" value="UniProtKB-UniRule"/>
</dbReference>
<dbReference type="NCBIfam" id="TIGR00673">
    <property type="entry name" value="cynS"/>
    <property type="match status" value="1"/>
</dbReference>
<sequence>MIAPLLARNCLRPATATAASAVFPAASTLPIVAHRSLSSTSTAMSSSSGTFTASQHKPPILAELKSPIFATLHEAKGKKGLTFEQVAKGIGRNELYTAAIFYGQAKPDKADVEALSKLLDIRHEYLIEALGPDYFPYRGLGEWPPKDPVLYRLHEAVMVYGYPIKHIVHEKMQKDGIISAIDFTGDVERISDPKGDRIRMTLEGKFLEYKRW</sequence>
<dbReference type="InterPro" id="IPR001387">
    <property type="entry name" value="Cro/C1-type_HTH"/>
</dbReference>
<dbReference type="PRINTS" id="PR01693">
    <property type="entry name" value="CYANASE"/>
</dbReference>
<dbReference type="PANTHER" id="PTHR34186:SF2">
    <property type="entry name" value="CYANATE HYDRATASE"/>
    <property type="match status" value="1"/>
</dbReference>
<evidence type="ECO:0000313" key="8">
    <source>
        <dbReference type="Proteomes" id="UP000245942"/>
    </source>
</evidence>
<dbReference type="SMART" id="SM01116">
    <property type="entry name" value="Cyanate_lyase"/>
    <property type="match status" value="1"/>
</dbReference>
<comment type="catalytic activity">
    <reaction evidence="5">
        <text>cyanate + hydrogencarbonate + 3 H(+) = NH4(+) + 2 CO2</text>
        <dbReference type="Rhea" id="RHEA:11120"/>
        <dbReference type="ChEBI" id="CHEBI:15378"/>
        <dbReference type="ChEBI" id="CHEBI:16526"/>
        <dbReference type="ChEBI" id="CHEBI:17544"/>
        <dbReference type="ChEBI" id="CHEBI:28938"/>
        <dbReference type="ChEBI" id="CHEBI:29195"/>
        <dbReference type="EC" id="4.2.1.104"/>
    </reaction>
</comment>
<dbReference type="Gene3D" id="3.30.1160.10">
    <property type="entry name" value="Cyanate lyase, C-terminal domain"/>
    <property type="match status" value="1"/>
</dbReference>
<proteinExistence type="inferred from homology"/>
<accession>A0A316U9J5</accession>
<feature type="active site" evidence="5">
    <location>
        <position position="152"/>
    </location>
</feature>
<evidence type="ECO:0000313" key="7">
    <source>
        <dbReference type="EMBL" id="PWN21508.1"/>
    </source>
</evidence>
<evidence type="ECO:0000256" key="5">
    <source>
        <dbReference type="HAMAP-Rule" id="MF_03139"/>
    </source>
</evidence>
<feature type="domain" description="Cyanate lyase C-terminal" evidence="6">
    <location>
        <begin position="139"/>
        <end position="212"/>
    </location>
</feature>
<evidence type="ECO:0000256" key="4">
    <source>
        <dbReference type="ARBA" id="ARBA00035107"/>
    </source>
</evidence>
<evidence type="ECO:0000259" key="6">
    <source>
        <dbReference type="SMART" id="SM01116"/>
    </source>
</evidence>
<dbReference type="AlphaFoldDB" id="A0A316U9J5"/>
<keyword evidence="3 5" id="KW-0456">Lyase</keyword>
<feature type="active site" evidence="5">
    <location>
        <position position="179"/>
    </location>
</feature>
<dbReference type="CDD" id="cd00093">
    <property type="entry name" value="HTH_XRE"/>
    <property type="match status" value="1"/>
</dbReference>
<dbReference type="SUPFAM" id="SSF47413">
    <property type="entry name" value="lambda repressor-like DNA-binding domains"/>
    <property type="match status" value="1"/>
</dbReference>
<dbReference type="HAMAP" id="MF_00535">
    <property type="entry name" value="Cyanate_hydrat"/>
    <property type="match status" value="1"/>
</dbReference>